<reference evidence="1 2" key="1">
    <citation type="journal article" date="2023" name="ISME J.">
        <title>Cultivation and genomic characterization of novel and ubiquitous marine nitrite-oxidizing bacteria from the Nitrospirales.</title>
        <authorList>
            <person name="Mueller A.J."/>
            <person name="Daebeler A."/>
            <person name="Herbold C.W."/>
            <person name="Kirkegaard R.H."/>
            <person name="Daims H."/>
        </authorList>
    </citation>
    <scope>NUCLEOTIDE SEQUENCE [LARGE SCALE GENOMIC DNA]</scope>
    <source>
        <strain evidence="1 2">EB</strain>
    </source>
</reference>
<evidence type="ECO:0000313" key="2">
    <source>
        <dbReference type="Proteomes" id="UP001250932"/>
    </source>
</evidence>
<keyword evidence="2" id="KW-1185">Reference proteome</keyword>
<evidence type="ECO:0000313" key="1">
    <source>
        <dbReference type="EMBL" id="MDT7041373.1"/>
    </source>
</evidence>
<gene>
    <name evidence="1" type="ORF">PPG34_03370</name>
</gene>
<organism evidence="1 2">
    <name type="scientific">Candidatus Nitronereus thalassa</name>
    <dbReference type="NCBI Taxonomy" id="3020898"/>
    <lineage>
        <taxon>Bacteria</taxon>
        <taxon>Pseudomonadati</taxon>
        <taxon>Nitrospirota</taxon>
        <taxon>Nitrospiria</taxon>
        <taxon>Nitrospirales</taxon>
        <taxon>Nitrospiraceae</taxon>
        <taxon>Candidatus Nitronereus</taxon>
    </lineage>
</organism>
<proteinExistence type="predicted"/>
<protein>
    <submittedName>
        <fullName evidence="1">Uncharacterized protein</fullName>
    </submittedName>
</protein>
<dbReference type="EMBL" id="JAQOUE010000001">
    <property type="protein sequence ID" value="MDT7041373.1"/>
    <property type="molecule type" value="Genomic_DNA"/>
</dbReference>
<name>A0ABU3K4R6_9BACT</name>
<accession>A0ABU3K4R6</accession>
<dbReference type="RefSeq" id="WP_313831727.1">
    <property type="nucleotide sequence ID" value="NZ_JAQOUE010000001.1"/>
</dbReference>
<comment type="caution">
    <text evidence="1">The sequence shown here is derived from an EMBL/GenBank/DDBJ whole genome shotgun (WGS) entry which is preliminary data.</text>
</comment>
<dbReference type="Proteomes" id="UP001250932">
    <property type="component" value="Unassembled WGS sequence"/>
</dbReference>
<sequence length="263" mass="29078">MPSVLVAVDEKVAGRLIVEDVLARPSTPVKLQARLVRDGPKGFVGLGGETITFRVHGQKAGSAVTDKDGRAILEFETHMRGNQKIVGEVETSSRVNPVSGLGNFASWERRKPILLVDVSTLLKGRRASSVGSPPDARTLGEADEDAPRELTKLGEFYYNIIYLWPGAEEHILLLRDWLTAHKFPPGITRTVPPEPSLLLAFIDNLKEGGWDHVEAGIGQTKGFADTLVKNRIKAVIFPDSLKNEKFPHRAKIISEWKDIRKHL</sequence>